<evidence type="ECO:0000313" key="2">
    <source>
        <dbReference type="EMBL" id="AGB41959.1"/>
    </source>
</evidence>
<dbReference type="EMBL" id="CP003359">
    <property type="protein sequence ID" value="AGB41959.1"/>
    <property type="molecule type" value="Genomic_DNA"/>
</dbReference>
<dbReference type="InterPro" id="IPR043129">
    <property type="entry name" value="ATPase_NBD"/>
</dbReference>
<dbReference type="HOGENOM" id="CLU_653277_0_0_9"/>
<dbReference type="SUPFAM" id="SSF53067">
    <property type="entry name" value="Actin-like ATPase domain"/>
    <property type="match status" value="1"/>
</dbReference>
<keyword evidence="2" id="KW-0132">Cell division</keyword>
<dbReference type="AlphaFoldDB" id="L0KC62"/>
<reference evidence="3" key="1">
    <citation type="submission" date="2012-02" db="EMBL/GenBank/DDBJ databases">
        <title>The complete genome of Halobacteroides halobius DSM 5150.</title>
        <authorList>
            <person name="Lucas S."/>
            <person name="Copeland A."/>
            <person name="Lapidus A."/>
            <person name="Glavina del Rio T."/>
            <person name="Dalin E."/>
            <person name="Tice H."/>
            <person name="Bruce D."/>
            <person name="Goodwin L."/>
            <person name="Pitluck S."/>
            <person name="Peters L."/>
            <person name="Mikhailova N."/>
            <person name="Gu W."/>
            <person name="Kyrpides N."/>
            <person name="Mavromatis K."/>
            <person name="Ivanova N."/>
            <person name="Brettin T."/>
            <person name="Detter J.C."/>
            <person name="Han C."/>
            <person name="Larimer F."/>
            <person name="Land M."/>
            <person name="Hauser L."/>
            <person name="Markowitz V."/>
            <person name="Cheng J.-F."/>
            <person name="Hugenholtz P."/>
            <person name="Woyke T."/>
            <person name="Wu D."/>
            <person name="Tindall B."/>
            <person name="Pomrenke H."/>
            <person name="Brambilla E."/>
            <person name="Klenk H.-P."/>
            <person name="Eisen J.A."/>
        </authorList>
    </citation>
    <scope>NUCLEOTIDE SEQUENCE [LARGE SCALE GENOMIC DNA]</scope>
    <source>
        <strain evidence="3">ATCC 35273 / DSM 5150 / MD-1</strain>
    </source>
</reference>
<protein>
    <submittedName>
        <fullName evidence="2">Actin-like ATPase involved in cell division</fullName>
    </submittedName>
</protein>
<keyword evidence="3" id="KW-1185">Reference proteome</keyword>
<name>L0KC62_HALHC</name>
<dbReference type="OrthoDB" id="9769279at2"/>
<dbReference type="KEGG" id="hhl:Halha_2065"/>
<dbReference type="Pfam" id="PF14450">
    <property type="entry name" value="FtsA"/>
    <property type="match status" value="1"/>
</dbReference>
<dbReference type="InterPro" id="IPR003494">
    <property type="entry name" value="SHS2_FtsA"/>
</dbReference>
<dbReference type="Proteomes" id="UP000010880">
    <property type="component" value="Chromosome"/>
</dbReference>
<sequence>MLNILSILNNVFNKSDSEDYQYRIALDIGTEYVKAVVVKFDEQYICEIIGYGRVQQSYSNMDGGAVSNIEDVIKKSYEAIEEATEMAEVEPEEIVIGIAGEFVKGDVTTLNHKRLFSKRKLKRKELDNLAQETQKKALNQAREELLADTGLDNVKVQLINSSIVEIKLDGYKITNPEEFQGKNLELTAFNTFAPLVHIGALETIADRLGYKLVGIIAEPFAIAKSIMSNEAYEFGAIVIDIGGGTTDIALIRNGGIEGTKMFSLAGRAFTKTLAREFNLSLQKAEELKIAYSTGKLNETEEIDKLLKSDLNLLYEGIEVALDKLAQSEALPQKIYLCGGGSSLNGLFDGIQKRRMYENLPFFRKPDIKLLSAEDITGVKDRIGRLTGAENVTPKSLALQATMIQEVYERNIWDKLSVNIGR</sequence>
<organism evidence="2 3">
    <name type="scientific">Halobacteroides halobius (strain ATCC 35273 / DSM 5150 / MD-1)</name>
    <dbReference type="NCBI Taxonomy" id="748449"/>
    <lineage>
        <taxon>Bacteria</taxon>
        <taxon>Bacillati</taxon>
        <taxon>Bacillota</taxon>
        <taxon>Clostridia</taxon>
        <taxon>Halanaerobiales</taxon>
        <taxon>Halobacteroidaceae</taxon>
        <taxon>Halobacteroides</taxon>
    </lineage>
</organism>
<feature type="domain" description="SHS2" evidence="1">
    <location>
        <begin position="23"/>
        <end position="226"/>
    </location>
</feature>
<dbReference type="eggNOG" id="COG0849">
    <property type="taxonomic scope" value="Bacteria"/>
</dbReference>
<dbReference type="GO" id="GO:0051301">
    <property type="term" value="P:cell division"/>
    <property type="evidence" value="ECO:0007669"/>
    <property type="project" value="UniProtKB-KW"/>
</dbReference>
<dbReference type="SMART" id="SM00842">
    <property type="entry name" value="FtsA"/>
    <property type="match status" value="1"/>
</dbReference>
<dbReference type="Gene3D" id="3.30.420.40">
    <property type="match status" value="2"/>
</dbReference>
<gene>
    <name evidence="2" type="ordered locus">Halha_2065</name>
</gene>
<keyword evidence="2" id="KW-0131">Cell cycle</keyword>
<dbReference type="CDD" id="cd24004">
    <property type="entry name" value="ASKHA_NBD_PilM-like"/>
    <property type="match status" value="1"/>
</dbReference>
<dbReference type="InterPro" id="IPR050696">
    <property type="entry name" value="FtsA/MreB"/>
</dbReference>
<dbReference type="PANTHER" id="PTHR32432">
    <property type="entry name" value="CELL DIVISION PROTEIN FTSA-RELATED"/>
    <property type="match status" value="1"/>
</dbReference>
<accession>L0KC62</accession>
<dbReference type="STRING" id="748449.Halha_2065"/>
<dbReference type="RefSeq" id="WP_015327673.1">
    <property type="nucleotide sequence ID" value="NC_019978.1"/>
</dbReference>
<proteinExistence type="predicted"/>
<evidence type="ECO:0000259" key="1">
    <source>
        <dbReference type="SMART" id="SM00842"/>
    </source>
</evidence>
<evidence type="ECO:0000313" key="3">
    <source>
        <dbReference type="Proteomes" id="UP000010880"/>
    </source>
</evidence>